<comment type="caution">
    <text evidence="2">The sequence shown here is derived from an EMBL/GenBank/DDBJ whole genome shotgun (WGS) entry which is preliminary data.</text>
</comment>
<dbReference type="AlphaFoldDB" id="A0A8X8X4B3"/>
<feature type="signal peptide" evidence="1">
    <location>
        <begin position="1"/>
        <end position="22"/>
    </location>
</feature>
<reference evidence="2" key="2">
    <citation type="submission" date="2020-08" db="EMBL/GenBank/DDBJ databases">
        <title>Plant Genome Project.</title>
        <authorList>
            <person name="Zhang R.-G."/>
        </authorList>
    </citation>
    <scope>NUCLEOTIDE SEQUENCE</scope>
    <source>
        <strain evidence="2">Huo1</strain>
        <tissue evidence="2">Leaf</tissue>
    </source>
</reference>
<keyword evidence="3" id="KW-1185">Reference proteome</keyword>
<organism evidence="2">
    <name type="scientific">Salvia splendens</name>
    <name type="common">Scarlet sage</name>
    <dbReference type="NCBI Taxonomy" id="180675"/>
    <lineage>
        <taxon>Eukaryota</taxon>
        <taxon>Viridiplantae</taxon>
        <taxon>Streptophyta</taxon>
        <taxon>Embryophyta</taxon>
        <taxon>Tracheophyta</taxon>
        <taxon>Spermatophyta</taxon>
        <taxon>Magnoliopsida</taxon>
        <taxon>eudicotyledons</taxon>
        <taxon>Gunneridae</taxon>
        <taxon>Pentapetalae</taxon>
        <taxon>asterids</taxon>
        <taxon>lamiids</taxon>
        <taxon>Lamiales</taxon>
        <taxon>Lamiaceae</taxon>
        <taxon>Nepetoideae</taxon>
        <taxon>Mentheae</taxon>
        <taxon>Salviinae</taxon>
        <taxon>Salvia</taxon>
        <taxon>Salvia subgen. Calosphace</taxon>
        <taxon>core Calosphace</taxon>
    </lineage>
</organism>
<dbReference type="Proteomes" id="UP000298416">
    <property type="component" value="Unassembled WGS sequence"/>
</dbReference>
<evidence type="ECO:0000313" key="3">
    <source>
        <dbReference type="Proteomes" id="UP000298416"/>
    </source>
</evidence>
<name>A0A8X8X4B3_SALSN</name>
<reference evidence="2" key="1">
    <citation type="submission" date="2018-01" db="EMBL/GenBank/DDBJ databases">
        <authorList>
            <person name="Mao J.F."/>
        </authorList>
    </citation>
    <scope>NUCLEOTIDE SEQUENCE</scope>
    <source>
        <strain evidence="2">Huo1</strain>
        <tissue evidence="2">Leaf</tissue>
    </source>
</reference>
<dbReference type="EMBL" id="PNBA02000011">
    <property type="protein sequence ID" value="KAG6407505.1"/>
    <property type="molecule type" value="Genomic_DNA"/>
</dbReference>
<sequence length="109" mass="11859">MASPKLIIVFAFLLAALELARGAGPTCQTREDCYEKLICPEAETLVCENGECVCVIQSLIEADAPNTLPEDDGFPTCQEDKDCKLLIACIDATIRCSEGKCRCIKDDNI</sequence>
<accession>A0A8X8X4B3</accession>
<keyword evidence="1" id="KW-0732">Signal</keyword>
<evidence type="ECO:0000313" key="2">
    <source>
        <dbReference type="EMBL" id="KAG6407505.1"/>
    </source>
</evidence>
<gene>
    <name evidence="2" type="ORF">SASPL_130496</name>
</gene>
<protein>
    <submittedName>
        <fullName evidence="2">Uncharacterized protein</fullName>
    </submittedName>
</protein>
<feature type="chain" id="PRO_5036462807" evidence="1">
    <location>
        <begin position="23"/>
        <end position="109"/>
    </location>
</feature>
<proteinExistence type="predicted"/>
<evidence type="ECO:0000256" key="1">
    <source>
        <dbReference type="SAM" id="SignalP"/>
    </source>
</evidence>